<sequence>MFSGPIEDRLGIRERFDSYSDAVTRQVLNDYLDCLSQMAFMTQIGAIVIDRTMAANTVLLSGDSAISRRHHPSAHREL</sequence>
<keyword evidence="2" id="KW-1185">Reference proteome</keyword>
<comment type="caution">
    <text evidence="1">The sequence shown here is derived from an EMBL/GenBank/DDBJ whole genome shotgun (WGS) entry which is preliminary data.</text>
</comment>
<organism evidence="1 2">
    <name type="scientific">Mycobacterium pinniadriaticum</name>
    <dbReference type="NCBI Taxonomy" id="2994102"/>
    <lineage>
        <taxon>Bacteria</taxon>
        <taxon>Bacillati</taxon>
        <taxon>Actinomycetota</taxon>
        <taxon>Actinomycetes</taxon>
        <taxon>Mycobacteriales</taxon>
        <taxon>Mycobacteriaceae</taxon>
        <taxon>Mycobacterium</taxon>
    </lineage>
</organism>
<dbReference type="EMBL" id="JAPJDO010000003">
    <property type="protein sequence ID" value="MCX2935885.1"/>
    <property type="molecule type" value="Genomic_DNA"/>
</dbReference>
<reference evidence="1 2" key="1">
    <citation type="submission" date="2022-11" db="EMBL/GenBank/DDBJ databases">
        <title>Mycobacterium sp. nov.</title>
        <authorList>
            <person name="Papic B."/>
            <person name="Spicic S."/>
            <person name="Duvnjak S."/>
        </authorList>
    </citation>
    <scope>NUCLEOTIDE SEQUENCE [LARGE SCALE GENOMIC DNA]</scope>
    <source>
        <strain evidence="1 2">CVI_P4</strain>
    </source>
</reference>
<dbReference type="Proteomes" id="UP001300745">
    <property type="component" value="Unassembled WGS sequence"/>
</dbReference>
<evidence type="ECO:0000313" key="2">
    <source>
        <dbReference type="Proteomes" id="UP001300745"/>
    </source>
</evidence>
<protein>
    <submittedName>
        <fullName evidence="1">Uncharacterized protein</fullName>
    </submittedName>
</protein>
<gene>
    <name evidence="1" type="ORF">ORI27_04190</name>
</gene>
<evidence type="ECO:0000313" key="1">
    <source>
        <dbReference type="EMBL" id="MCX2935885.1"/>
    </source>
</evidence>
<accession>A0ABT3S8R2</accession>
<proteinExistence type="predicted"/>
<name>A0ABT3S8R2_9MYCO</name>
<dbReference type="RefSeq" id="WP_265995273.1">
    <property type="nucleotide sequence ID" value="NZ_JAPJDN010000003.1"/>
</dbReference>